<evidence type="ECO:0000259" key="3">
    <source>
        <dbReference type="PROSITE" id="PS50011"/>
    </source>
</evidence>
<feature type="domain" description="Protein kinase" evidence="3">
    <location>
        <begin position="17"/>
        <end position="282"/>
    </location>
</feature>
<dbReference type="Pfam" id="PF00069">
    <property type="entry name" value="Pkinase"/>
    <property type="match status" value="1"/>
</dbReference>
<evidence type="ECO:0000313" key="5">
    <source>
        <dbReference type="WBParaSite" id="PTRK_0000986300.1"/>
    </source>
</evidence>
<evidence type="ECO:0000313" key="4">
    <source>
        <dbReference type="Proteomes" id="UP000038045"/>
    </source>
</evidence>
<accession>A0A0N4ZMU6</accession>
<dbReference type="Gene3D" id="1.10.510.10">
    <property type="entry name" value="Transferase(Phosphotransferase) domain 1"/>
    <property type="match status" value="1"/>
</dbReference>
<dbReference type="GO" id="GO:0005524">
    <property type="term" value="F:ATP binding"/>
    <property type="evidence" value="ECO:0007669"/>
    <property type="project" value="InterPro"/>
</dbReference>
<dbReference type="SUPFAM" id="SSF56112">
    <property type="entry name" value="Protein kinase-like (PK-like)"/>
    <property type="match status" value="1"/>
</dbReference>
<dbReference type="InterPro" id="IPR008271">
    <property type="entry name" value="Ser/Thr_kinase_AS"/>
</dbReference>
<dbReference type="AlphaFoldDB" id="A0A0N4ZMU6"/>
<dbReference type="GO" id="GO:0004674">
    <property type="term" value="F:protein serine/threonine kinase activity"/>
    <property type="evidence" value="ECO:0007669"/>
    <property type="project" value="UniProtKB-EC"/>
</dbReference>
<dbReference type="SMART" id="SM00220">
    <property type="entry name" value="S_TKc"/>
    <property type="match status" value="1"/>
</dbReference>
<evidence type="ECO:0000256" key="2">
    <source>
        <dbReference type="SAM" id="MobiDB-lite"/>
    </source>
</evidence>
<proteinExistence type="predicted"/>
<dbReference type="InterPro" id="IPR050235">
    <property type="entry name" value="CK1_Ser-Thr_kinase"/>
</dbReference>
<dbReference type="STRING" id="131310.A0A0N4ZMU6"/>
<dbReference type="InterPro" id="IPR000719">
    <property type="entry name" value="Prot_kinase_dom"/>
</dbReference>
<reference evidence="5" key="1">
    <citation type="submission" date="2017-02" db="UniProtKB">
        <authorList>
            <consortium name="WormBaseParasite"/>
        </authorList>
    </citation>
    <scope>IDENTIFICATION</scope>
</reference>
<dbReference type="PANTHER" id="PTHR11909">
    <property type="entry name" value="CASEIN KINASE-RELATED"/>
    <property type="match status" value="1"/>
</dbReference>
<dbReference type="InterPro" id="IPR011009">
    <property type="entry name" value="Kinase-like_dom_sf"/>
</dbReference>
<dbReference type="PROSITE" id="PS50011">
    <property type="entry name" value="PROTEIN_KINASE_DOM"/>
    <property type="match status" value="1"/>
</dbReference>
<dbReference type="Proteomes" id="UP000038045">
    <property type="component" value="Unplaced"/>
</dbReference>
<dbReference type="PROSITE" id="PS00108">
    <property type="entry name" value="PROTEIN_KINASE_ST"/>
    <property type="match status" value="1"/>
</dbReference>
<dbReference type="WBParaSite" id="PTRK_0000986300.1">
    <property type="protein sequence ID" value="PTRK_0000986300.1"/>
    <property type="gene ID" value="PTRK_0000986300"/>
</dbReference>
<feature type="region of interest" description="Disordered" evidence="2">
    <location>
        <begin position="312"/>
        <end position="332"/>
    </location>
</feature>
<organism evidence="4 5">
    <name type="scientific">Parastrongyloides trichosuri</name>
    <name type="common">Possum-specific nematode worm</name>
    <dbReference type="NCBI Taxonomy" id="131310"/>
    <lineage>
        <taxon>Eukaryota</taxon>
        <taxon>Metazoa</taxon>
        <taxon>Ecdysozoa</taxon>
        <taxon>Nematoda</taxon>
        <taxon>Chromadorea</taxon>
        <taxon>Rhabditida</taxon>
        <taxon>Tylenchina</taxon>
        <taxon>Panagrolaimomorpha</taxon>
        <taxon>Strongyloidoidea</taxon>
        <taxon>Strongyloididae</taxon>
        <taxon>Parastrongyloides</taxon>
    </lineage>
</organism>
<name>A0A0N4ZMU6_PARTI</name>
<protein>
    <recommendedName>
        <fullName evidence="1">non-specific serine/threonine protein kinase</fullName>
        <ecNumber evidence="1">2.7.11.1</ecNumber>
    </recommendedName>
</protein>
<dbReference type="EC" id="2.7.11.1" evidence="1"/>
<sequence length="376" mass="42482">MSNNNSVESGLVIGGRFKIIEKLSEGGCGSIYTARDINTRIRVAVKTAKNGTDEGNILKIEASVLKRLEGRNNVAQLLAEGKKELFSYIVMTLLGSSIGELKHKCKVFSSSTLLRMSIQLLNGIKELHEAGFVHRDVKPDNICIGRKGGALKVIHLLDFGLCREYIITIDGKASLREPRPGKVLFRGTPVYCSIDAGSGKEQGRHDDLWSMMYVIADLISSLPWRSLRNNRDAITSCKMETKDEHLFPGYPEFVEINNYLKTLTYYKRPDYGKIFLVFKTVLASSGSLFSDPYDWEVKKMYEASIEEDEPDAVYMNSPAPDNRKSSRTRTRSTGANRTIFNFLRSRRVNVSLLPEDLKILEECYTLENFEKTNMNF</sequence>
<evidence type="ECO:0000256" key="1">
    <source>
        <dbReference type="ARBA" id="ARBA00012513"/>
    </source>
</evidence>
<keyword evidence="4" id="KW-1185">Reference proteome</keyword>